<protein>
    <submittedName>
        <fullName evidence="1">Uncharacterized protein</fullName>
    </submittedName>
</protein>
<dbReference type="EMBL" id="AYSL01000790">
    <property type="protein sequence ID" value="KTF07044.1"/>
    <property type="molecule type" value="Genomic_DNA"/>
</dbReference>
<dbReference type="AlphaFoldDB" id="A0A1B6NUA9"/>
<proteinExistence type="predicted"/>
<accession>A0A1B6NUA9</accession>
<organism evidence="1">
    <name type="scientific">marine sediment metagenome</name>
    <dbReference type="NCBI Taxonomy" id="412755"/>
    <lineage>
        <taxon>unclassified sequences</taxon>
        <taxon>metagenomes</taxon>
        <taxon>ecological metagenomes</taxon>
    </lineage>
</organism>
<reference evidence="1" key="1">
    <citation type="submission" date="2013-11" db="EMBL/GenBank/DDBJ databases">
        <title>Microbial diversity, functional groups and degradation webs in Northern and Southern Mediterranean and Red Sea marine crude oil polluted sites.</title>
        <authorList>
            <person name="Daffonchio D."/>
            <person name="Mapelli F."/>
            <person name="Ferrer M."/>
            <person name="Richter M."/>
            <person name="Cherif A."/>
            <person name="Malkawi H.I."/>
            <person name="Yakimov M.M."/>
            <person name="Abdel-Fattah Y.R."/>
            <person name="Blaghen M."/>
            <person name="Golyshin P.N."/>
            <person name="Kalogerakis N."/>
            <person name="Boon N."/>
            <person name="Magagnini M."/>
            <person name="Fava F."/>
        </authorList>
    </citation>
    <scope>NUCLEOTIDE SEQUENCE</scope>
</reference>
<feature type="non-terminal residue" evidence="1">
    <location>
        <position position="1"/>
    </location>
</feature>
<name>A0A1B6NUA9_9ZZZZ</name>
<comment type="caution">
    <text evidence="1">The sequence shown here is derived from an EMBL/GenBank/DDBJ whole genome shotgun (WGS) entry which is preliminary data.</text>
</comment>
<evidence type="ECO:0000313" key="1">
    <source>
        <dbReference type="EMBL" id="KTF07044.1"/>
    </source>
</evidence>
<gene>
    <name evidence="1" type="ORF">MGSAQ_001461</name>
</gene>
<sequence>KFTEAQLEAAIIELLEGRDILIAR</sequence>